<evidence type="ECO:0000259" key="5">
    <source>
        <dbReference type="Pfam" id="PF05426"/>
    </source>
</evidence>
<keyword evidence="1 4" id="KW-0732">Signal</keyword>
<dbReference type="GO" id="GO:0016829">
    <property type="term" value="F:lyase activity"/>
    <property type="evidence" value="ECO:0007669"/>
    <property type="project" value="UniProtKB-KW"/>
</dbReference>
<dbReference type="EMBL" id="MLYV02000140">
    <property type="protein sequence ID" value="PSS34231.1"/>
    <property type="molecule type" value="Genomic_DNA"/>
</dbReference>
<comment type="caution">
    <text evidence="6">The sequence shown here is derived from an EMBL/GenBank/DDBJ whole genome shotgun (WGS) entry which is preliminary data.</text>
</comment>
<feature type="domain" description="Alginate lyase" evidence="5">
    <location>
        <begin position="67"/>
        <end position="355"/>
    </location>
</feature>
<keyword evidence="7" id="KW-1185">Reference proteome</keyword>
<evidence type="ECO:0000313" key="7">
    <source>
        <dbReference type="Proteomes" id="UP000186601"/>
    </source>
</evidence>
<accession>A0A2R6RW27</accession>
<dbReference type="Pfam" id="PF05426">
    <property type="entry name" value="Alginate_lyase"/>
    <property type="match status" value="1"/>
</dbReference>
<evidence type="ECO:0000256" key="2">
    <source>
        <dbReference type="ARBA" id="ARBA00023239"/>
    </source>
</evidence>
<keyword evidence="2" id="KW-0456">Lyase</keyword>
<protein>
    <recommendedName>
        <fullName evidence="5">Alginate lyase domain-containing protein</fullName>
    </recommendedName>
</protein>
<dbReference type="Gene3D" id="1.50.10.100">
    <property type="entry name" value="Chondroitin AC/alginate lyase"/>
    <property type="match status" value="1"/>
</dbReference>
<gene>
    <name evidence="6" type="ORF">PHLCEN_2v1741</name>
</gene>
<dbReference type="Proteomes" id="UP000186601">
    <property type="component" value="Unassembled WGS sequence"/>
</dbReference>
<evidence type="ECO:0000256" key="3">
    <source>
        <dbReference type="SAM" id="MobiDB-lite"/>
    </source>
</evidence>
<dbReference type="InterPro" id="IPR008397">
    <property type="entry name" value="Alginate_lyase_dom"/>
</dbReference>
<feature type="signal peptide" evidence="4">
    <location>
        <begin position="1"/>
        <end position="23"/>
    </location>
</feature>
<proteinExistence type="predicted"/>
<dbReference type="InterPro" id="IPR008929">
    <property type="entry name" value="Chondroitin_lyas"/>
</dbReference>
<reference evidence="6 7" key="1">
    <citation type="submission" date="2018-02" db="EMBL/GenBank/DDBJ databases">
        <title>Genome sequence of the basidiomycete white-rot fungus Phlebia centrifuga.</title>
        <authorList>
            <person name="Granchi Z."/>
            <person name="Peng M."/>
            <person name="de Vries R.P."/>
            <person name="Hilden K."/>
            <person name="Makela M.R."/>
            <person name="Grigoriev I."/>
            <person name="Riley R."/>
        </authorList>
    </citation>
    <scope>NUCLEOTIDE SEQUENCE [LARGE SCALE GENOMIC DNA]</scope>
    <source>
        <strain evidence="6 7">FBCC195</strain>
    </source>
</reference>
<dbReference type="STRING" id="98765.A0A2R6RW27"/>
<dbReference type="AlphaFoldDB" id="A0A2R6RW27"/>
<dbReference type="GO" id="GO:0042597">
    <property type="term" value="C:periplasmic space"/>
    <property type="evidence" value="ECO:0007669"/>
    <property type="project" value="InterPro"/>
</dbReference>
<evidence type="ECO:0000313" key="6">
    <source>
        <dbReference type="EMBL" id="PSS34231.1"/>
    </source>
</evidence>
<feature type="chain" id="PRO_5015317724" description="Alginate lyase domain-containing protein" evidence="4">
    <location>
        <begin position="24"/>
        <end position="483"/>
    </location>
</feature>
<feature type="region of interest" description="Disordered" evidence="3">
    <location>
        <begin position="419"/>
        <end position="446"/>
    </location>
</feature>
<name>A0A2R6RW27_9APHY</name>
<organism evidence="6 7">
    <name type="scientific">Hermanssonia centrifuga</name>
    <dbReference type="NCBI Taxonomy" id="98765"/>
    <lineage>
        <taxon>Eukaryota</taxon>
        <taxon>Fungi</taxon>
        <taxon>Dikarya</taxon>
        <taxon>Basidiomycota</taxon>
        <taxon>Agaricomycotina</taxon>
        <taxon>Agaricomycetes</taxon>
        <taxon>Polyporales</taxon>
        <taxon>Meruliaceae</taxon>
        <taxon>Hermanssonia</taxon>
    </lineage>
</organism>
<evidence type="ECO:0000256" key="4">
    <source>
        <dbReference type="SAM" id="SignalP"/>
    </source>
</evidence>
<dbReference type="OrthoDB" id="63533at2759"/>
<evidence type="ECO:0000256" key="1">
    <source>
        <dbReference type="ARBA" id="ARBA00022729"/>
    </source>
</evidence>
<sequence>MITSRTSSLLFVAVTCLTLPVHSLTNYANDFVDPTYVLAKNYSTWTTPSQETILQWANDSTSGGPWSVTTKPYLAPSGDKHDYMSWAPYAWPDCTGVGNTTELTPQQIWTTCPYVTRDGQFNPDGRDINNVGDFDSLANAVLYNSLAWAFTGSSLYSGRVATFINAWFINADTYMNPNLNYGQMQRGPNGQTGSHTGLLDLKCMAKIASGILVLRIGKAAEWTSDIDDQFVAWINKYIQWVTTASIALAEKAATNNHGSFYYNQLASLQIMANDNDGAEKTLDEYFTGIYMNQIAANGDQPLESIRTRPYHYRAYNLAAMITNARLGEYVGYHAWNKTTAAGVTIQAACDYAITKPAGDETASELYPDVAAIASVYGDSGNKYTKYLVASESKQYVWDANFFWNQPLTDSGFAASAPTSMSKAAGGTDGPSGTGTSTAPTGRSTVGTRPDNAALALATGSWGTWLMFYGACTVVMGASFLEFL</sequence>
<dbReference type="SUPFAM" id="SSF48230">
    <property type="entry name" value="Chondroitin AC/alginate lyase"/>
    <property type="match status" value="1"/>
</dbReference>
<feature type="compositionally biased region" description="Low complexity" evidence="3">
    <location>
        <begin position="433"/>
        <end position="444"/>
    </location>
</feature>